<evidence type="ECO:0000256" key="9">
    <source>
        <dbReference type="ARBA" id="ARBA00022803"/>
    </source>
</evidence>
<name>A0ABM0JIS1_APLCA</name>
<dbReference type="InterPro" id="IPR018247">
    <property type="entry name" value="EF_Hand_1_Ca_BS"/>
</dbReference>
<dbReference type="InterPro" id="IPR000225">
    <property type="entry name" value="Armadillo"/>
</dbReference>
<dbReference type="InterPro" id="IPR016024">
    <property type="entry name" value="ARM-type_fold"/>
</dbReference>
<sequence length="1085" mass="121126">MTVIMTEPSSLREQGNEHFKASRYEDALSCYKEALDTGNMKDLEKAVVYKNKAACFLKLGKNQEAIDDASSSLELAPNDPKALFRRCQAYENVGKVEEAFKDAALLIKVDPQNKAVRPVFSRLNTVVQDRIKKQNSTTHKVSQMFNITFDASGDKEKRLQGMNNLVVLGREEVGANMIIREGGLSKLKAVLSERQPEIVQAAVRVLATLSKDSKERCAAVLKEVDLPTILRLMSAETEEMSSSVALLVQNLISYYTELDQYIASVQKHEEEKKKGVRKPYPQLQLGAEAQAFLKEVFQGLVKMLPSAKVTAHGRDSAMELITKNVVSRTGADWTKHFLDTEGVENLLTVAGTQKEFKTLPTTPMSSMHASVALSKIFDDLISDQLREKFKDKCQEHFRDLFSDNIFESKIEAVAAISSLLQGPYEVGSMVLSLEGVVPLMFSLADSDNPQYQLVAVEAIVSSAQKKDKCSGILKDAVPILKKLYQSAEDHIRVRALVGLCKLGSFGGTDASMQPMADGSAEKLARICRKFLVNASHNVDLRKWATEGLAYLTLQAEIKEELVNDVPAVKSIFDLAKEKERNLTYACVTVLVNCTNSYDKQEVMPELVELAKFAKQHIPEEHPKDKAEFVTSRLLRLAKAGIINALVALSSTDSKNSRELLCRVYMSLATEESLRGLIVQQGGVKSLLNLMSDNTDNGSVLAAHALAKIAVTSDPHFAFQGQRMYEVVRPLLSLLNADRSGLQNFEALLALTNLSSVSDSLRNRILTEKGLPMLEHHMYEEHEMLRRAATECMCNMVMCEKVQDLYEGSNDRIKLMVLYAGEEEIALVRAATGALAMLSARPTLCQKIVEVSQWLDIFQVHTVSELPDIQHRACHVVMNLVLAGEDTARLVVESPLLEILMAVSKDTDPQAESAKKAADAALAKAVEYGLIKENQEGKAPDKFLEILRAQLRKAAEEEARRRKEEEEEEERQRKKEEEEKRLAEEEFQSKEKTKKEEDAADDEELEEIIVDKKQEEEAPSGPKIRELTEEEVAEFERKKNAEENKAKGEAKTSHNDNGDDDDKDKEIDAEELERGDVWNDEKGLPQ</sequence>
<evidence type="ECO:0000256" key="5">
    <source>
        <dbReference type="ARBA" id="ARBA00022473"/>
    </source>
</evidence>
<dbReference type="Pfam" id="PF11701">
    <property type="entry name" value="UNC45-central"/>
    <property type="match status" value="1"/>
</dbReference>
<dbReference type="Proteomes" id="UP000694888">
    <property type="component" value="Unplaced"/>
</dbReference>
<evidence type="ECO:0000256" key="3">
    <source>
        <dbReference type="ARBA" id="ARBA00004556"/>
    </source>
</evidence>
<evidence type="ECO:0000256" key="4">
    <source>
        <dbReference type="ARBA" id="ARBA00020768"/>
    </source>
</evidence>
<keyword evidence="5" id="KW-0217">Developmental protein</keyword>
<reference evidence="15" key="1">
    <citation type="submission" date="2025-08" db="UniProtKB">
        <authorList>
            <consortium name="RefSeq"/>
        </authorList>
    </citation>
    <scope>IDENTIFICATION</scope>
</reference>
<dbReference type="PROSITE" id="PS50005">
    <property type="entry name" value="TPR"/>
    <property type="match status" value="1"/>
</dbReference>
<dbReference type="InterPro" id="IPR011989">
    <property type="entry name" value="ARM-like"/>
</dbReference>
<dbReference type="InterPro" id="IPR011990">
    <property type="entry name" value="TPR-like_helical_dom_sf"/>
</dbReference>
<keyword evidence="10" id="KW-0143">Chaperone</keyword>
<evidence type="ECO:0000313" key="14">
    <source>
        <dbReference type="Proteomes" id="UP000694888"/>
    </source>
</evidence>
<feature type="domain" description="UNC-45/Cro1/She4 central" evidence="13">
    <location>
        <begin position="360"/>
        <end position="502"/>
    </location>
</feature>
<keyword evidence="7" id="KW-0517">Myogenesis</keyword>
<evidence type="ECO:0000256" key="2">
    <source>
        <dbReference type="ARBA" id="ARBA00004216"/>
    </source>
</evidence>
<dbReference type="PANTHER" id="PTHR45994">
    <property type="entry name" value="FI21225P1"/>
    <property type="match status" value="1"/>
</dbReference>
<evidence type="ECO:0000256" key="1">
    <source>
        <dbReference type="ARBA" id="ARBA00004161"/>
    </source>
</evidence>
<accession>A0ABM0JIS1</accession>
<dbReference type="InterPro" id="IPR019734">
    <property type="entry name" value="TPR_rpt"/>
</dbReference>
<gene>
    <name evidence="15" type="primary">LOC101849602</name>
</gene>
<feature type="compositionally biased region" description="Acidic residues" evidence="12">
    <location>
        <begin position="1057"/>
        <end position="1070"/>
    </location>
</feature>
<evidence type="ECO:0000313" key="15">
    <source>
        <dbReference type="RefSeq" id="XP_005094602.1"/>
    </source>
</evidence>
<dbReference type="RefSeq" id="XP_005094602.1">
    <property type="nucleotide sequence ID" value="XM_005094545.3"/>
</dbReference>
<keyword evidence="14" id="KW-1185">Reference proteome</keyword>
<feature type="compositionally biased region" description="Basic and acidic residues" evidence="12">
    <location>
        <begin position="1033"/>
        <end position="1056"/>
    </location>
</feature>
<evidence type="ECO:0000256" key="8">
    <source>
        <dbReference type="ARBA" id="ARBA00022782"/>
    </source>
</evidence>
<proteinExistence type="predicted"/>
<dbReference type="SMART" id="SM00185">
    <property type="entry name" value="ARM"/>
    <property type="match status" value="5"/>
</dbReference>
<evidence type="ECO:0000256" key="11">
    <source>
        <dbReference type="PROSITE-ProRule" id="PRU00339"/>
    </source>
</evidence>
<dbReference type="Gene3D" id="1.25.10.10">
    <property type="entry name" value="Leucine-rich Repeat Variant"/>
    <property type="match status" value="2"/>
</dbReference>
<evidence type="ECO:0000256" key="6">
    <source>
        <dbReference type="ARBA" id="ARBA00022490"/>
    </source>
</evidence>
<dbReference type="InterPro" id="IPR024660">
    <property type="entry name" value="UCS_central_dom"/>
</dbReference>
<dbReference type="PROSITE" id="PS00018">
    <property type="entry name" value="EF_HAND_1"/>
    <property type="match status" value="1"/>
</dbReference>
<feature type="compositionally biased region" description="Basic and acidic residues" evidence="12">
    <location>
        <begin position="957"/>
        <end position="996"/>
    </location>
</feature>
<organism evidence="14 15">
    <name type="scientific">Aplysia californica</name>
    <name type="common">California sea hare</name>
    <dbReference type="NCBI Taxonomy" id="6500"/>
    <lineage>
        <taxon>Eukaryota</taxon>
        <taxon>Metazoa</taxon>
        <taxon>Spiralia</taxon>
        <taxon>Lophotrochozoa</taxon>
        <taxon>Mollusca</taxon>
        <taxon>Gastropoda</taxon>
        <taxon>Heterobranchia</taxon>
        <taxon>Euthyneura</taxon>
        <taxon>Tectipleura</taxon>
        <taxon>Aplysiida</taxon>
        <taxon>Aplysioidea</taxon>
        <taxon>Aplysiidae</taxon>
        <taxon>Aplysia</taxon>
    </lineage>
</organism>
<protein>
    <recommendedName>
        <fullName evidence="4">Protein unc-45 homolog B</fullName>
    </recommendedName>
</protein>
<dbReference type="SUPFAM" id="SSF48371">
    <property type="entry name" value="ARM repeat"/>
    <property type="match status" value="2"/>
</dbReference>
<evidence type="ECO:0000256" key="10">
    <source>
        <dbReference type="ARBA" id="ARBA00023186"/>
    </source>
</evidence>
<feature type="region of interest" description="Disordered" evidence="12">
    <location>
        <begin position="957"/>
        <end position="1085"/>
    </location>
</feature>
<dbReference type="GeneID" id="101849602"/>
<evidence type="ECO:0000256" key="7">
    <source>
        <dbReference type="ARBA" id="ARBA00022541"/>
    </source>
</evidence>
<feature type="compositionally biased region" description="Basic and acidic residues" evidence="12">
    <location>
        <begin position="1071"/>
        <end position="1085"/>
    </location>
</feature>
<evidence type="ECO:0000256" key="12">
    <source>
        <dbReference type="SAM" id="MobiDB-lite"/>
    </source>
</evidence>
<keyword evidence="6" id="KW-0963">Cytoplasm</keyword>
<dbReference type="SUPFAM" id="SSF48452">
    <property type="entry name" value="TPR-like"/>
    <property type="match status" value="1"/>
</dbReference>
<dbReference type="PANTHER" id="PTHR45994:SF1">
    <property type="entry name" value="FI21225P1"/>
    <property type="match status" value="1"/>
</dbReference>
<feature type="compositionally biased region" description="Acidic residues" evidence="12">
    <location>
        <begin position="997"/>
        <end position="1007"/>
    </location>
</feature>
<feature type="repeat" description="TPR" evidence="11">
    <location>
        <begin position="46"/>
        <end position="79"/>
    </location>
</feature>
<dbReference type="SMART" id="SM00028">
    <property type="entry name" value="TPR"/>
    <property type="match status" value="3"/>
</dbReference>
<keyword evidence="9 11" id="KW-0802">TPR repeat</keyword>
<evidence type="ECO:0000259" key="13">
    <source>
        <dbReference type="Pfam" id="PF11701"/>
    </source>
</evidence>
<comment type="subcellular location">
    <subcellularLocation>
        <location evidence="1">Cytoplasm</location>
        <location evidence="1">Myofibril</location>
        <location evidence="1">Sarcomere</location>
        <location evidence="1">A band</location>
    </subcellularLocation>
    <subcellularLocation>
        <location evidence="2">Cytoplasm</location>
        <location evidence="2">Myofibril</location>
        <location evidence="2">Sarcomere</location>
        <location evidence="2">Z line</location>
    </subcellularLocation>
    <subcellularLocation>
        <location evidence="3">Cytoplasm</location>
        <location evidence="3">Perinuclear region</location>
    </subcellularLocation>
</comment>
<dbReference type="Gene3D" id="1.25.40.10">
    <property type="entry name" value="Tetratricopeptide repeat domain"/>
    <property type="match status" value="1"/>
</dbReference>
<keyword evidence="8" id="KW-0221">Differentiation</keyword>